<dbReference type="HOGENOM" id="CLU_1388566_0_0_4"/>
<proteinExistence type="predicted"/>
<reference evidence="1 2" key="1">
    <citation type="journal article" date="2007" name="PLoS Genet.">
        <title>A tale of two oxidation states: bacterial colonization of arsenic-rich environments.</title>
        <authorList>
            <person name="Muller D."/>
            <person name="Medigue C."/>
            <person name="Koechler S."/>
            <person name="Barbe V."/>
            <person name="Barakat M."/>
            <person name="Talla E."/>
            <person name="Bonnefoy V."/>
            <person name="Krin E."/>
            <person name="Arsene-Ploetze F."/>
            <person name="Carapito C."/>
            <person name="Chandler M."/>
            <person name="Cournoyer B."/>
            <person name="Cruveiller S."/>
            <person name="Dossat C."/>
            <person name="Duval S."/>
            <person name="Heymann M."/>
            <person name="Leize E."/>
            <person name="Lieutaud A."/>
            <person name="Lievremont D."/>
            <person name="Makita Y."/>
            <person name="Mangenot S."/>
            <person name="Nitschke W."/>
            <person name="Ortet P."/>
            <person name="Perdrial N."/>
            <person name="Schoepp B."/>
            <person name="Siguier N."/>
            <person name="Simeonova D.D."/>
            <person name="Rouy Z."/>
            <person name="Segurens B."/>
            <person name="Turlin E."/>
            <person name="Vallenet D."/>
            <person name="Van Dorsselaer A."/>
            <person name="Weiss S."/>
            <person name="Weissenbach J."/>
            <person name="Lett M.C."/>
            <person name="Danchin A."/>
            <person name="Bertin P.N."/>
        </authorList>
    </citation>
    <scope>NUCLEOTIDE SEQUENCE [LARGE SCALE GENOMIC DNA]</scope>
    <source>
        <strain evidence="2">ULPAs1</strain>
    </source>
</reference>
<protein>
    <submittedName>
        <fullName evidence="1">Uncharacterized protein</fullName>
    </submittedName>
</protein>
<dbReference type="KEGG" id="har:HEAR1291"/>
<evidence type="ECO:0000313" key="2">
    <source>
        <dbReference type="Proteomes" id="UP000006697"/>
    </source>
</evidence>
<accession>A4G4M7</accession>
<dbReference type="Proteomes" id="UP000006697">
    <property type="component" value="Chromosome"/>
</dbReference>
<keyword evidence="2" id="KW-1185">Reference proteome</keyword>
<name>A4G4M7_HERAR</name>
<organism evidence="1 2">
    <name type="scientific">Herminiimonas arsenicoxydans</name>
    <dbReference type="NCBI Taxonomy" id="204773"/>
    <lineage>
        <taxon>Bacteria</taxon>
        <taxon>Pseudomonadati</taxon>
        <taxon>Pseudomonadota</taxon>
        <taxon>Betaproteobacteria</taxon>
        <taxon>Burkholderiales</taxon>
        <taxon>Oxalobacteraceae</taxon>
        <taxon>Herminiimonas</taxon>
    </lineage>
</organism>
<gene>
    <name evidence="1" type="ordered locus">HEAR1291</name>
</gene>
<evidence type="ECO:0000313" key="1">
    <source>
        <dbReference type="EMBL" id="CAL61464.1"/>
    </source>
</evidence>
<dbReference type="eggNOG" id="ENOG50342KN">
    <property type="taxonomic scope" value="Bacteria"/>
</dbReference>
<sequence>MEQSILNTKRSKRWNGSMDTLEADYLKGVTAQMKAYGERVQFALSGPGQRPNYQVTNTFDKKMAFDGNHHLLRAEEHEFAAGNATVVLTLQQIEQTIAGIGMVKTTSSVRKTRVVGSGTKVAAKPGDLIDIQKYEYFKNNMQKLPEGIRAYSQQVSALMKQGMSAEAAFGEIVQQYF</sequence>
<dbReference type="AlphaFoldDB" id="A4G4M7"/>
<dbReference type="EMBL" id="CU207211">
    <property type="protein sequence ID" value="CAL61464.1"/>
    <property type="molecule type" value="Genomic_DNA"/>
</dbReference>
<dbReference type="OrthoDB" id="8682935at2"/>